<protein>
    <submittedName>
        <fullName evidence="2">Uncharacterized protein</fullName>
    </submittedName>
</protein>
<organism evidence="2 3">
    <name type="scientific">Streptomyces pseudogriseolus</name>
    <name type="common">Streptomyces gancidicus</name>
    <name type="synonym">Streptomyces rubiginosus</name>
    <dbReference type="NCBI Taxonomy" id="36817"/>
    <lineage>
        <taxon>Bacteria</taxon>
        <taxon>Bacillati</taxon>
        <taxon>Actinomycetota</taxon>
        <taxon>Actinomycetes</taxon>
        <taxon>Kitasatosporales</taxon>
        <taxon>Streptomycetaceae</taxon>
        <taxon>Streptomyces</taxon>
        <taxon>Streptomyces pseudogriseolus group</taxon>
    </lineage>
</organism>
<reference evidence="3" key="1">
    <citation type="journal article" date="2019" name="Int. J. Syst. Evol. Microbiol.">
        <title>The Global Catalogue of Microorganisms (GCM) 10K type strain sequencing project: providing services to taxonomists for standard genome sequencing and annotation.</title>
        <authorList>
            <consortium name="The Broad Institute Genomics Platform"/>
            <consortium name="The Broad Institute Genome Sequencing Center for Infectious Disease"/>
            <person name="Wu L."/>
            <person name="Ma J."/>
        </authorList>
    </citation>
    <scope>NUCLEOTIDE SEQUENCE [LARGE SCALE GENOMIC DNA]</scope>
    <source>
        <strain evidence="3">JCM 4416</strain>
    </source>
</reference>
<gene>
    <name evidence="2" type="ORF">GCM10010285_65410</name>
</gene>
<proteinExistence type="predicted"/>
<comment type="caution">
    <text evidence="2">The sequence shown here is derived from an EMBL/GenBank/DDBJ whole genome shotgun (WGS) entry which is preliminary data.</text>
</comment>
<name>A0ABQ2TN19_STREZ</name>
<feature type="region of interest" description="Disordered" evidence="1">
    <location>
        <begin position="1"/>
        <end position="26"/>
    </location>
</feature>
<evidence type="ECO:0000256" key="1">
    <source>
        <dbReference type="SAM" id="MobiDB-lite"/>
    </source>
</evidence>
<dbReference type="Proteomes" id="UP000597853">
    <property type="component" value="Unassembled WGS sequence"/>
</dbReference>
<feature type="region of interest" description="Disordered" evidence="1">
    <location>
        <begin position="73"/>
        <end position="115"/>
    </location>
</feature>
<keyword evidence="3" id="KW-1185">Reference proteome</keyword>
<feature type="compositionally biased region" description="Low complexity" evidence="1">
    <location>
        <begin position="85"/>
        <end position="97"/>
    </location>
</feature>
<sequence>MVREVIAPPVAAQSTSGPLTSPSDVDRLEPGERVRFSFDANVGCFADAGAWATLAAPFRTYVDGNQVPRDSERLPGWCERVSDESQQPISSRPRQSRGVSSGWAAPGRATWPRSS</sequence>
<feature type="compositionally biased region" description="Polar residues" evidence="1">
    <location>
        <begin position="12"/>
        <end position="23"/>
    </location>
</feature>
<accession>A0ABQ2TN19</accession>
<dbReference type="EMBL" id="BMTX01000049">
    <property type="protein sequence ID" value="GGS78183.1"/>
    <property type="molecule type" value="Genomic_DNA"/>
</dbReference>
<evidence type="ECO:0000313" key="2">
    <source>
        <dbReference type="EMBL" id="GGS78183.1"/>
    </source>
</evidence>
<evidence type="ECO:0000313" key="3">
    <source>
        <dbReference type="Proteomes" id="UP000597853"/>
    </source>
</evidence>